<reference evidence="9" key="1">
    <citation type="submission" date="2020-08" db="EMBL/GenBank/DDBJ databases">
        <title>Genome public.</title>
        <authorList>
            <person name="Liu C."/>
            <person name="Sun Q."/>
        </authorList>
    </citation>
    <scope>NUCLEOTIDE SEQUENCE</scope>
    <source>
        <strain evidence="9">NSJ-54</strain>
    </source>
</reference>
<dbReference type="Gene3D" id="2.40.30.40">
    <property type="entry name" value="Peptidase M42, domain 2"/>
    <property type="match status" value="1"/>
</dbReference>
<comment type="similarity">
    <text evidence="1 6">Belongs to the peptidase M42 family.</text>
</comment>
<dbReference type="GO" id="GO:0006508">
    <property type="term" value="P:proteolysis"/>
    <property type="evidence" value="ECO:0007669"/>
    <property type="project" value="UniProtKB-KW"/>
</dbReference>
<dbReference type="GO" id="GO:0004177">
    <property type="term" value="F:aminopeptidase activity"/>
    <property type="evidence" value="ECO:0007669"/>
    <property type="project" value="UniProtKB-UniRule"/>
</dbReference>
<sequence>MEKLMRLIKDLSQIGGVSGDEGAVRAYIRGQLEGHCDMRTDALGNLICKKKGAKAPAHRLMVEAHMDEVGFIVTGITESGMLRFDTVGGIDARVIIGKPVLVGPQAVRGVIGTKAMHLQSAAERDEMPQVETLSIDIGASSKEEAESLVRLGDSGVWDSAFVSFGDGFVKGRALDDRAGCAIMIDLIQGDIPFDTTFVFTTQEEVGTRGAQAAAYEVAPDVAIVLETTTAADIAGVAPANQVCRLGKGPVLSVMDKGTIYDKGLVRFAMDTAKRRDIPVQIKEGVYGGNDAHAVHVSRSGVRTLAVSLPCRYLHSPSCVLKVEDIAATRDLTAALLGMEGPAPAL</sequence>
<evidence type="ECO:0000313" key="10">
    <source>
        <dbReference type="Proteomes" id="UP000660861"/>
    </source>
</evidence>
<feature type="binding site" evidence="8">
    <location>
        <position position="175"/>
    </location>
    <ligand>
        <name>Zn(2+)</name>
        <dbReference type="ChEBI" id="CHEBI:29105"/>
        <label>2</label>
    </ligand>
</feature>
<feature type="binding site" evidence="8">
    <location>
        <position position="65"/>
    </location>
    <ligand>
        <name>Zn(2+)</name>
        <dbReference type="ChEBI" id="CHEBI:29105"/>
        <label>1</label>
    </ligand>
</feature>
<dbReference type="SUPFAM" id="SSF101821">
    <property type="entry name" value="Aminopeptidase/glucanase lid domain"/>
    <property type="match status" value="1"/>
</dbReference>
<evidence type="ECO:0000256" key="5">
    <source>
        <dbReference type="ARBA" id="ARBA00022801"/>
    </source>
</evidence>
<evidence type="ECO:0000256" key="2">
    <source>
        <dbReference type="ARBA" id="ARBA00022438"/>
    </source>
</evidence>
<evidence type="ECO:0000256" key="3">
    <source>
        <dbReference type="ARBA" id="ARBA00022670"/>
    </source>
</evidence>
<feature type="active site" description="Proton acceptor" evidence="7">
    <location>
        <position position="203"/>
    </location>
</feature>
<proteinExistence type="inferred from homology"/>
<dbReference type="AlphaFoldDB" id="A0A926EAP0"/>
<feature type="binding site" evidence="8">
    <location>
        <position position="175"/>
    </location>
    <ligand>
        <name>Zn(2+)</name>
        <dbReference type="ChEBI" id="CHEBI:29105"/>
        <label>1</label>
    </ligand>
</feature>
<dbReference type="PANTHER" id="PTHR32481">
    <property type="entry name" value="AMINOPEPTIDASE"/>
    <property type="match status" value="1"/>
</dbReference>
<dbReference type="PIRSF" id="PIRSF001123">
    <property type="entry name" value="PepA_GA"/>
    <property type="match status" value="1"/>
</dbReference>
<name>A0A926EAP0_9FIRM</name>
<feature type="binding site" evidence="8">
    <location>
        <position position="204"/>
    </location>
    <ligand>
        <name>Zn(2+)</name>
        <dbReference type="ChEBI" id="CHEBI:29105"/>
        <label>2</label>
    </ligand>
</feature>
<dbReference type="InterPro" id="IPR023367">
    <property type="entry name" value="Peptidase_M42_dom2"/>
</dbReference>
<dbReference type="GO" id="GO:0046872">
    <property type="term" value="F:metal ion binding"/>
    <property type="evidence" value="ECO:0007669"/>
    <property type="project" value="UniProtKB-UniRule"/>
</dbReference>
<dbReference type="Pfam" id="PF05343">
    <property type="entry name" value="Peptidase_M42"/>
    <property type="match status" value="1"/>
</dbReference>
<dbReference type="InterPro" id="IPR051464">
    <property type="entry name" value="Peptidase_M42_aminopept"/>
</dbReference>
<keyword evidence="10" id="KW-1185">Reference proteome</keyword>
<evidence type="ECO:0000256" key="7">
    <source>
        <dbReference type="PIRSR" id="PIRSR001123-1"/>
    </source>
</evidence>
<dbReference type="EMBL" id="JACRTC010000003">
    <property type="protein sequence ID" value="MBC8570298.1"/>
    <property type="molecule type" value="Genomic_DNA"/>
</dbReference>
<evidence type="ECO:0000256" key="6">
    <source>
        <dbReference type="PIRNR" id="PIRNR001123"/>
    </source>
</evidence>
<keyword evidence="4 8" id="KW-0479">Metal-binding</keyword>
<dbReference type="Gene3D" id="3.40.630.10">
    <property type="entry name" value="Zn peptidases"/>
    <property type="match status" value="1"/>
</dbReference>
<gene>
    <name evidence="9" type="ORF">H8709_05585</name>
</gene>
<dbReference type="InterPro" id="IPR008007">
    <property type="entry name" value="Peptidase_M42"/>
</dbReference>
<feature type="binding site" evidence="8">
    <location>
        <position position="226"/>
    </location>
    <ligand>
        <name>Zn(2+)</name>
        <dbReference type="ChEBI" id="CHEBI:29105"/>
        <label>1</label>
    </ligand>
</feature>
<organism evidence="9 10">
    <name type="scientific">Zongyangia hominis</name>
    <dbReference type="NCBI Taxonomy" id="2763677"/>
    <lineage>
        <taxon>Bacteria</taxon>
        <taxon>Bacillati</taxon>
        <taxon>Bacillota</taxon>
        <taxon>Clostridia</taxon>
        <taxon>Eubacteriales</taxon>
        <taxon>Oscillospiraceae</taxon>
        <taxon>Zongyangia</taxon>
    </lineage>
</organism>
<protein>
    <submittedName>
        <fullName evidence="9">M42 family metallopeptidase</fullName>
    </submittedName>
</protein>
<feature type="binding site" evidence="8">
    <location>
        <position position="314"/>
    </location>
    <ligand>
        <name>Zn(2+)</name>
        <dbReference type="ChEBI" id="CHEBI:29105"/>
        <label>2</label>
    </ligand>
</feature>
<evidence type="ECO:0000256" key="4">
    <source>
        <dbReference type="ARBA" id="ARBA00022723"/>
    </source>
</evidence>
<comment type="caution">
    <text evidence="9">The sequence shown here is derived from an EMBL/GenBank/DDBJ whole genome shotgun (WGS) entry which is preliminary data.</text>
</comment>
<comment type="cofactor">
    <cofactor evidence="8">
        <name>a divalent metal cation</name>
        <dbReference type="ChEBI" id="CHEBI:60240"/>
    </cofactor>
    <text evidence="8">Binds 2 divalent metal cations per subunit.</text>
</comment>
<dbReference type="CDD" id="cd05656">
    <property type="entry name" value="M42_Frv"/>
    <property type="match status" value="1"/>
</dbReference>
<keyword evidence="3" id="KW-0645">Protease</keyword>
<evidence type="ECO:0000313" key="9">
    <source>
        <dbReference type="EMBL" id="MBC8570298.1"/>
    </source>
</evidence>
<accession>A0A926EAP0</accession>
<keyword evidence="2" id="KW-0031">Aminopeptidase</keyword>
<dbReference type="RefSeq" id="WP_262397394.1">
    <property type="nucleotide sequence ID" value="NZ_JACRTC010000003.1"/>
</dbReference>
<dbReference type="PANTHER" id="PTHR32481:SF5">
    <property type="entry name" value="ENDOGLUCANASE"/>
    <property type="match status" value="1"/>
</dbReference>
<evidence type="ECO:0000256" key="8">
    <source>
        <dbReference type="PIRSR" id="PIRSR001123-2"/>
    </source>
</evidence>
<dbReference type="Proteomes" id="UP000660861">
    <property type="component" value="Unassembled WGS sequence"/>
</dbReference>
<dbReference type="SUPFAM" id="SSF53187">
    <property type="entry name" value="Zn-dependent exopeptidases"/>
    <property type="match status" value="1"/>
</dbReference>
<keyword evidence="5" id="KW-0378">Hydrolase</keyword>
<evidence type="ECO:0000256" key="1">
    <source>
        <dbReference type="ARBA" id="ARBA00006272"/>
    </source>
</evidence>